<dbReference type="PANTHER" id="PTHR42682:SF5">
    <property type="entry name" value="HYDROGENASE-4 COMPONENT F"/>
    <property type="match status" value="1"/>
</dbReference>
<dbReference type="EMBL" id="BSDR01000001">
    <property type="protein sequence ID" value="GLI34653.1"/>
    <property type="molecule type" value="Genomic_DNA"/>
</dbReference>
<dbReference type="InterPro" id="IPR001750">
    <property type="entry name" value="ND/Mrp_TM"/>
</dbReference>
<feature type="transmembrane region" description="Helical" evidence="8">
    <location>
        <begin position="409"/>
        <end position="433"/>
    </location>
</feature>
<dbReference type="InterPro" id="IPR003918">
    <property type="entry name" value="NADH_UbQ_OxRdtase"/>
</dbReference>
<evidence type="ECO:0000256" key="1">
    <source>
        <dbReference type="ARBA" id="ARBA00004651"/>
    </source>
</evidence>
<dbReference type="Proteomes" id="UP001144372">
    <property type="component" value="Unassembled WGS sequence"/>
</dbReference>
<keyword evidence="2" id="KW-1003">Cell membrane</keyword>
<feature type="transmembrane region" description="Helical" evidence="8">
    <location>
        <begin position="467"/>
        <end position="488"/>
    </location>
</feature>
<feature type="transmembrane region" description="Helical" evidence="8">
    <location>
        <begin position="205"/>
        <end position="224"/>
    </location>
</feature>
<feature type="transmembrane region" description="Helical" evidence="8">
    <location>
        <begin position="317"/>
        <end position="337"/>
    </location>
</feature>
<dbReference type="RefSeq" id="WP_281794033.1">
    <property type="nucleotide sequence ID" value="NZ_BSDR01000001.1"/>
</dbReference>
<evidence type="ECO:0000256" key="3">
    <source>
        <dbReference type="ARBA" id="ARBA00022692"/>
    </source>
</evidence>
<keyword evidence="6 8" id="KW-0472">Membrane</keyword>
<feature type="domain" description="NADH:quinone oxidoreductase/Mrp antiporter transmembrane" evidence="9">
    <location>
        <begin position="127"/>
        <end position="416"/>
    </location>
</feature>
<evidence type="ECO:0000313" key="10">
    <source>
        <dbReference type="EMBL" id="GLI34653.1"/>
    </source>
</evidence>
<dbReference type="GO" id="GO:0008137">
    <property type="term" value="F:NADH dehydrogenase (ubiquinone) activity"/>
    <property type="evidence" value="ECO:0007669"/>
    <property type="project" value="InterPro"/>
</dbReference>
<keyword evidence="3 7" id="KW-0812">Transmembrane</keyword>
<keyword evidence="4 8" id="KW-1133">Transmembrane helix</keyword>
<sequence>MISALILIPALAGIASFLLRSNSVRRGVLVATALTHTGLTLSAWAALPAPMFGGWLLLDAQGLIFLTTTTLLFLATSFYSVGYLRQEDWGKRQDFEEGFLFTNAREATFTGCLLLFLATMTLVTVSQHFGLLWVAVEATTLASAPLIYFHRHRRSLEATWKYLLICSVGIALALLGTFFLSVAGTMGRESHMPMTVRNLILQGQTLNIPWLKAAFLFLLVGYGTKLGLAPMHTWLPDAHSEAPSVISALLSGALLNCAFLGILRIQQVCVAAGQGIFGQKLLLGFGLVSMAVAAVFILRQADFKRMLAYSSVEHMGILSLAVGIGGGADFGAMLHAVNHSLTKGMLFLVAGNILTAYKTKSTEDVQGVLRVLPVSGVLWVVGFLAISGSPPFGPFLSELVILKAALDQGQIGVALVYLALLSIIFIGLATIMLRMSQGMPLIKPGVQTPALEAFSLKGRNASPHAESFFSVLPPMALGTMVLVLGLYIPPGLRSVLEAAARAISG</sequence>
<reference evidence="10" key="1">
    <citation type="submission" date="2022-12" db="EMBL/GenBank/DDBJ databases">
        <title>Reference genome sequencing for broad-spectrum identification of bacterial and archaeal isolates by mass spectrometry.</title>
        <authorList>
            <person name="Sekiguchi Y."/>
            <person name="Tourlousse D.M."/>
        </authorList>
    </citation>
    <scope>NUCLEOTIDE SEQUENCE</scope>
    <source>
        <strain evidence="10">ASRB1</strain>
    </source>
</reference>
<name>A0A9W6FT00_9BACT</name>
<evidence type="ECO:0000259" key="9">
    <source>
        <dbReference type="Pfam" id="PF00361"/>
    </source>
</evidence>
<evidence type="ECO:0000256" key="8">
    <source>
        <dbReference type="SAM" id="Phobius"/>
    </source>
</evidence>
<dbReference type="GO" id="GO:0005886">
    <property type="term" value="C:plasma membrane"/>
    <property type="evidence" value="ECO:0007669"/>
    <property type="project" value="UniProtKB-SubCell"/>
</dbReference>
<keyword evidence="5" id="KW-0560">Oxidoreductase</keyword>
<dbReference type="AlphaFoldDB" id="A0A9W6FT00"/>
<feature type="transmembrane region" description="Helical" evidence="8">
    <location>
        <begin position="104"/>
        <end position="123"/>
    </location>
</feature>
<dbReference type="Pfam" id="PF00361">
    <property type="entry name" value="Proton_antipo_M"/>
    <property type="match status" value="1"/>
</dbReference>
<feature type="transmembrane region" description="Helical" evidence="8">
    <location>
        <begin position="277"/>
        <end position="297"/>
    </location>
</feature>
<feature type="transmembrane region" description="Helical" evidence="8">
    <location>
        <begin position="130"/>
        <end position="150"/>
    </location>
</feature>
<proteinExistence type="predicted"/>
<feature type="transmembrane region" description="Helical" evidence="8">
    <location>
        <begin position="244"/>
        <end position="265"/>
    </location>
</feature>
<protein>
    <submittedName>
        <fullName evidence="10">Hydrogenase</fullName>
    </submittedName>
</protein>
<evidence type="ECO:0000256" key="6">
    <source>
        <dbReference type="ARBA" id="ARBA00023136"/>
    </source>
</evidence>
<comment type="caution">
    <text evidence="10">The sequence shown here is derived from an EMBL/GenBank/DDBJ whole genome shotgun (WGS) entry which is preliminary data.</text>
</comment>
<dbReference type="InterPro" id="IPR052175">
    <property type="entry name" value="ComplexI-like_HydComp"/>
</dbReference>
<evidence type="ECO:0000313" key="11">
    <source>
        <dbReference type="Proteomes" id="UP001144372"/>
    </source>
</evidence>
<evidence type="ECO:0000256" key="4">
    <source>
        <dbReference type="ARBA" id="ARBA00022989"/>
    </source>
</evidence>
<evidence type="ECO:0000256" key="5">
    <source>
        <dbReference type="ARBA" id="ARBA00023002"/>
    </source>
</evidence>
<accession>A0A9W6FT00</accession>
<keyword evidence="11" id="KW-1185">Reference proteome</keyword>
<evidence type="ECO:0000256" key="7">
    <source>
        <dbReference type="RuleBase" id="RU000320"/>
    </source>
</evidence>
<feature type="transmembrane region" description="Helical" evidence="8">
    <location>
        <begin position="63"/>
        <end position="84"/>
    </location>
</feature>
<dbReference type="GO" id="GO:0016491">
    <property type="term" value="F:oxidoreductase activity"/>
    <property type="evidence" value="ECO:0007669"/>
    <property type="project" value="UniProtKB-KW"/>
</dbReference>
<gene>
    <name evidence="10" type="primary">ehrD</name>
    <name evidence="10" type="ORF">DAMNIGENAA_20860</name>
</gene>
<comment type="subcellular location">
    <subcellularLocation>
        <location evidence="1">Cell membrane</location>
        <topology evidence="1">Multi-pass membrane protein</topology>
    </subcellularLocation>
    <subcellularLocation>
        <location evidence="7">Membrane</location>
        <topology evidence="7">Multi-pass membrane protein</topology>
    </subcellularLocation>
</comment>
<dbReference type="PRINTS" id="PR01437">
    <property type="entry name" value="NUOXDRDTASE4"/>
</dbReference>
<feature type="transmembrane region" description="Helical" evidence="8">
    <location>
        <begin position="368"/>
        <end position="389"/>
    </location>
</feature>
<feature type="transmembrane region" description="Helical" evidence="8">
    <location>
        <begin position="162"/>
        <end position="184"/>
    </location>
</feature>
<dbReference type="PANTHER" id="PTHR42682">
    <property type="entry name" value="HYDROGENASE-4 COMPONENT F"/>
    <property type="match status" value="1"/>
</dbReference>
<evidence type="ECO:0000256" key="2">
    <source>
        <dbReference type="ARBA" id="ARBA00022475"/>
    </source>
</evidence>
<organism evidence="10 11">
    <name type="scientific">Desulforhabdus amnigena</name>
    <dbReference type="NCBI Taxonomy" id="40218"/>
    <lineage>
        <taxon>Bacteria</taxon>
        <taxon>Pseudomonadati</taxon>
        <taxon>Thermodesulfobacteriota</taxon>
        <taxon>Syntrophobacteria</taxon>
        <taxon>Syntrophobacterales</taxon>
        <taxon>Syntrophobacteraceae</taxon>
        <taxon>Desulforhabdus</taxon>
    </lineage>
</organism>
<dbReference type="GO" id="GO:0042773">
    <property type="term" value="P:ATP synthesis coupled electron transport"/>
    <property type="evidence" value="ECO:0007669"/>
    <property type="project" value="InterPro"/>
</dbReference>